<comment type="caution">
    <text evidence="2">The sequence shown here is derived from an EMBL/GenBank/DDBJ whole genome shotgun (WGS) entry which is preliminary data.</text>
</comment>
<name>A0A9W9ZRJ5_9CNID</name>
<dbReference type="EMBL" id="MU825879">
    <property type="protein sequence ID" value="KAJ7385834.1"/>
    <property type="molecule type" value="Genomic_DNA"/>
</dbReference>
<evidence type="ECO:0000313" key="2">
    <source>
        <dbReference type="EMBL" id="KAJ7385834.1"/>
    </source>
</evidence>
<feature type="signal peptide" evidence="1">
    <location>
        <begin position="1"/>
        <end position="20"/>
    </location>
</feature>
<dbReference type="OrthoDB" id="5985255at2759"/>
<gene>
    <name evidence="2" type="ORF">OS493_013869</name>
</gene>
<feature type="chain" id="PRO_5040911039" evidence="1">
    <location>
        <begin position="21"/>
        <end position="98"/>
    </location>
</feature>
<sequence length="98" mass="11295">MKILLLLGVTLTVGLVLANAQEPPTPTSKHPHKQCLDEWNTCAEETGDFGCLPKYYECLNVYTRKCRKLYRNQACYEILGKDECWKKLRVCYGHPSEE</sequence>
<dbReference type="Proteomes" id="UP001163046">
    <property type="component" value="Unassembled WGS sequence"/>
</dbReference>
<reference evidence="2" key="1">
    <citation type="submission" date="2023-01" db="EMBL/GenBank/DDBJ databases">
        <title>Genome assembly of the deep-sea coral Lophelia pertusa.</title>
        <authorList>
            <person name="Herrera S."/>
            <person name="Cordes E."/>
        </authorList>
    </citation>
    <scope>NUCLEOTIDE SEQUENCE</scope>
    <source>
        <strain evidence="2">USNM1676648</strain>
        <tissue evidence="2">Polyp</tissue>
    </source>
</reference>
<dbReference type="AlphaFoldDB" id="A0A9W9ZRJ5"/>
<proteinExistence type="predicted"/>
<evidence type="ECO:0000256" key="1">
    <source>
        <dbReference type="SAM" id="SignalP"/>
    </source>
</evidence>
<evidence type="ECO:0000313" key="3">
    <source>
        <dbReference type="Proteomes" id="UP001163046"/>
    </source>
</evidence>
<organism evidence="2 3">
    <name type="scientific">Desmophyllum pertusum</name>
    <dbReference type="NCBI Taxonomy" id="174260"/>
    <lineage>
        <taxon>Eukaryota</taxon>
        <taxon>Metazoa</taxon>
        <taxon>Cnidaria</taxon>
        <taxon>Anthozoa</taxon>
        <taxon>Hexacorallia</taxon>
        <taxon>Scleractinia</taxon>
        <taxon>Caryophylliina</taxon>
        <taxon>Caryophylliidae</taxon>
        <taxon>Desmophyllum</taxon>
    </lineage>
</organism>
<keyword evidence="1" id="KW-0732">Signal</keyword>
<accession>A0A9W9ZRJ5</accession>
<keyword evidence="3" id="KW-1185">Reference proteome</keyword>
<protein>
    <submittedName>
        <fullName evidence="2">Uncharacterized protein</fullName>
    </submittedName>
</protein>